<gene>
    <name evidence="3" type="ORF">PDE_00791</name>
</gene>
<keyword evidence="4" id="KW-1185">Reference proteome</keyword>
<evidence type="ECO:0000259" key="2">
    <source>
        <dbReference type="Pfam" id="PF00266"/>
    </source>
</evidence>
<dbReference type="EMBL" id="KB644408">
    <property type="protein sequence ID" value="EPS25855.1"/>
    <property type="molecule type" value="Genomic_DNA"/>
</dbReference>
<dbReference type="HOGENOM" id="CLU_003433_3_0_1"/>
<evidence type="ECO:0000256" key="1">
    <source>
        <dbReference type="ARBA" id="ARBA00022898"/>
    </source>
</evidence>
<accession>S7Z5T6</accession>
<dbReference type="Gene3D" id="3.40.640.10">
    <property type="entry name" value="Type I PLP-dependent aspartate aminotransferase-like (Major domain)"/>
    <property type="match status" value="1"/>
</dbReference>
<dbReference type="InterPro" id="IPR015424">
    <property type="entry name" value="PyrdxlP-dep_Trfase"/>
</dbReference>
<sequence length="461" mass="51800">MKPQFGKHIAQHFLFDEGWTNMNHGSFGAVPRQVWERLRACQQMVEATPDKFVRYDYNAELIVSRKAIAKLVQAPLDTIVLVPNATTGIDTVLRNLSYSSSDHIIVFDTVYGACERTIHHLIETTEVQLTRIPLVYPIEDDQLLTAFRQTVQGIQARGKTARVAVFDIISFQPGVRTPFEALVMACRELEVLSCVDGAHCIGQLPLDLGALNPDFFVGNLHKWLFVPRGCAILYAPIRSQPLLRTTFPTSWGFTPRHGARCNSYFRQGPGWQSPFEVLFESFGTMDYSPFLCIRDALEFRASIGGEKAIMRHNAELAAVGGQTMAQMLETEVLDNCHRTLTRGCSMVNVRLPLPRSLAGGDETPRIVEWISHQLVEKYRTYAPVYEHNGQIWVRVSAQIYLELEDFRYLARALGQLCDILQRGKQPQSADLDIKSPASLIDGLSQDGISVLCQNGHSSLEY</sequence>
<reference evidence="3 4" key="1">
    <citation type="journal article" date="2013" name="PLoS ONE">
        <title>Genomic and secretomic analyses reveal unique features of the lignocellulolytic enzyme system of Penicillium decumbens.</title>
        <authorList>
            <person name="Liu G."/>
            <person name="Zhang L."/>
            <person name="Wei X."/>
            <person name="Zou G."/>
            <person name="Qin Y."/>
            <person name="Ma L."/>
            <person name="Li J."/>
            <person name="Zheng H."/>
            <person name="Wang S."/>
            <person name="Wang C."/>
            <person name="Xun L."/>
            <person name="Zhao G.-P."/>
            <person name="Zhou Z."/>
            <person name="Qu Y."/>
        </authorList>
    </citation>
    <scope>NUCLEOTIDE SEQUENCE [LARGE SCALE GENOMIC DNA]</scope>
    <source>
        <strain evidence="4">114-2 / CGMCC 5302</strain>
    </source>
</reference>
<organism evidence="3 4">
    <name type="scientific">Penicillium oxalicum (strain 114-2 / CGMCC 5302)</name>
    <name type="common">Penicillium decumbens</name>
    <dbReference type="NCBI Taxonomy" id="933388"/>
    <lineage>
        <taxon>Eukaryota</taxon>
        <taxon>Fungi</taxon>
        <taxon>Dikarya</taxon>
        <taxon>Ascomycota</taxon>
        <taxon>Pezizomycotina</taxon>
        <taxon>Eurotiomycetes</taxon>
        <taxon>Eurotiomycetidae</taxon>
        <taxon>Eurotiales</taxon>
        <taxon>Aspergillaceae</taxon>
        <taxon>Penicillium</taxon>
    </lineage>
</organism>
<dbReference type="eggNOG" id="KOG1549">
    <property type="taxonomic scope" value="Eukaryota"/>
</dbReference>
<dbReference type="Proteomes" id="UP000019376">
    <property type="component" value="Unassembled WGS sequence"/>
</dbReference>
<evidence type="ECO:0000313" key="4">
    <source>
        <dbReference type="Proteomes" id="UP000019376"/>
    </source>
</evidence>
<keyword evidence="1" id="KW-0663">Pyridoxal phosphate</keyword>
<feature type="domain" description="Aminotransferase class V" evidence="2">
    <location>
        <begin position="64"/>
        <end position="335"/>
    </location>
</feature>
<dbReference type="AlphaFoldDB" id="S7Z5T6"/>
<proteinExistence type="predicted"/>
<dbReference type="SUPFAM" id="SSF53383">
    <property type="entry name" value="PLP-dependent transferases"/>
    <property type="match status" value="1"/>
</dbReference>
<name>S7Z5T6_PENO1</name>
<dbReference type="PANTHER" id="PTHR43092">
    <property type="entry name" value="L-CYSTEINE DESULFHYDRASE"/>
    <property type="match status" value="1"/>
</dbReference>
<dbReference type="InterPro" id="IPR015421">
    <property type="entry name" value="PyrdxlP-dep_Trfase_major"/>
</dbReference>
<dbReference type="STRING" id="933388.S7Z5T6"/>
<dbReference type="Pfam" id="PF00266">
    <property type="entry name" value="Aminotran_5"/>
    <property type="match status" value="1"/>
</dbReference>
<dbReference type="PANTHER" id="PTHR43092:SF2">
    <property type="entry name" value="HERCYNYLCYSTEINE SULFOXIDE LYASE"/>
    <property type="match status" value="1"/>
</dbReference>
<dbReference type="PhylomeDB" id="S7Z5T6"/>
<protein>
    <recommendedName>
        <fullName evidence="2">Aminotransferase class V domain-containing protein</fullName>
    </recommendedName>
</protein>
<dbReference type="OrthoDB" id="5978656at2759"/>
<dbReference type="Gene3D" id="3.90.1150.10">
    <property type="entry name" value="Aspartate Aminotransferase, domain 1"/>
    <property type="match status" value="1"/>
</dbReference>
<dbReference type="InterPro" id="IPR015422">
    <property type="entry name" value="PyrdxlP-dep_Trfase_small"/>
</dbReference>
<evidence type="ECO:0000313" key="3">
    <source>
        <dbReference type="EMBL" id="EPS25855.1"/>
    </source>
</evidence>
<dbReference type="InterPro" id="IPR000192">
    <property type="entry name" value="Aminotrans_V_dom"/>
</dbReference>